<dbReference type="PANTHER" id="PTHR35040">
    <property type="match status" value="1"/>
</dbReference>
<dbReference type="InterPro" id="IPR021986">
    <property type="entry name" value="Spherulin4"/>
</dbReference>
<dbReference type="Proteomes" id="UP000241462">
    <property type="component" value="Unassembled WGS sequence"/>
</dbReference>
<keyword evidence="3" id="KW-1185">Reference proteome</keyword>
<sequence length="394" mass="40285">MKCSTILAASLAAGSMATKLLLPLYQYPMSGVWDPVFTAIEANPNLDFQIIVNVDTGPAGSTPNSDFVTGVAKLNSYSNVLTLGYVHCSFGSASQDELSANSSDWAAWNAYSGANTSIGGLFFDETPNTEGTTSDVTFMTTAVEAAKSAFGSYALTTIFNPGAAIMHDEFWTLADYNVIFEDSASEYSDSVLTSNIPSGKAGQSAILIPDFASVGTAAEAQTWLQAMAAVGVGAANILDYDYIQATSSEGPAPVALVASALVDVVDAATSAVVSEVSVAAATSSSVAKTTSVAPTTSVAKTSVKAETTSAAAKVTTAAAVTSAAEVTSVETETETQGSPAAVVTVMTTFTTVTSVVIVTAAPEVVDSVTVAASSATTTSLNRHHHWQRAHKVVS</sequence>
<feature type="signal peptide" evidence="1">
    <location>
        <begin position="1"/>
        <end position="17"/>
    </location>
</feature>
<dbReference type="Pfam" id="PF12138">
    <property type="entry name" value="Spherulin4"/>
    <property type="match status" value="1"/>
</dbReference>
<evidence type="ECO:0000313" key="3">
    <source>
        <dbReference type="Proteomes" id="UP000241462"/>
    </source>
</evidence>
<dbReference type="EMBL" id="KZ678393">
    <property type="protein sequence ID" value="PSR97270.1"/>
    <property type="molecule type" value="Genomic_DNA"/>
</dbReference>
<dbReference type="OrthoDB" id="5342184at2759"/>
<feature type="chain" id="PRO_5015405750" evidence="1">
    <location>
        <begin position="18"/>
        <end position="394"/>
    </location>
</feature>
<keyword evidence="1" id="KW-0732">Signal</keyword>
<proteinExistence type="predicted"/>
<protein>
    <submittedName>
        <fullName evidence="2">Spherulation-specific family 4-domain-containing protein</fullName>
    </submittedName>
</protein>
<organism evidence="2 3">
    <name type="scientific">Coniella lustricola</name>
    <dbReference type="NCBI Taxonomy" id="2025994"/>
    <lineage>
        <taxon>Eukaryota</taxon>
        <taxon>Fungi</taxon>
        <taxon>Dikarya</taxon>
        <taxon>Ascomycota</taxon>
        <taxon>Pezizomycotina</taxon>
        <taxon>Sordariomycetes</taxon>
        <taxon>Sordariomycetidae</taxon>
        <taxon>Diaporthales</taxon>
        <taxon>Schizoparmaceae</taxon>
        <taxon>Coniella</taxon>
    </lineage>
</organism>
<dbReference type="AlphaFoldDB" id="A0A2T3AGL2"/>
<dbReference type="PANTHER" id="PTHR35040:SF9">
    <property type="entry name" value="4-LIKE CELL SURFACE PROTEIN, PUTATIVE (AFU_ORTHOLOGUE AFUA_4G14080)-RELATED"/>
    <property type="match status" value="1"/>
</dbReference>
<accession>A0A2T3AGL2</accession>
<gene>
    <name evidence="2" type="ORF">BD289DRAFT_451093</name>
</gene>
<dbReference type="InParanoid" id="A0A2T3AGL2"/>
<evidence type="ECO:0000256" key="1">
    <source>
        <dbReference type="SAM" id="SignalP"/>
    </source>
</evidence>
<evidence type="ECO:0000313" key="2">
    <source>
        <dbReference type="EMBL" id="PSR97270.1"/>
    </source>
</evidence>
<reference evidence="2 3" key="1">
    <citation type="journal article" date="2018" name="Mycol. Prog.">
        <title>Coniella lustricola, a new species from submerged detritus.</title>
        <authorList>
            <person name="Raudabaugh D.B."/>
            <person name="Iturriaga T."/>
            <person name="Carver A."/>
            <person name="Mondo S."/>
            <person name="Pangilinan J."/>
            <person name="Lipzen A."/>
            <person name="He G."/>
            <person name="Amirebrahimi M."/>
            <person name="Grigoriev I.V."/>
            <person name="Miller A.N."/>
        </authorList>
    </citation>
    <scope>NUCLEOTIDE SEQUENCE [LARGE SCALE GENOMIC DNA]</scope>
    <source>
        <strain evidence="2 3">B22-T-1</strain>
    </source>
</reference>
<name>A0A2T3AGL2_9PEZI</name>